<evidence type="ECO:0000256" key="1">
    <source>
        <dbReference type="SAM" id="Coils"/>
    </source>
</evidence>
<dbReference type="PANTHER" id="PTHR31245:SF2">
    <property type="entry name" value="OS06G0642650 PROTEIN"/>
    <property type="match status" value="1"/>
</dbReference>
<dbReference type="Proteomes" id="UP000729402">
    <property type="component" value="Unassembled WGS sequence"/>
</dbReference>
<organism evidence="2 3">
    <name type="scientific">Zizania palustris</name>
    <name type="common">Northern wild rice</name>
    <dbReference type="NCBI Taxonomy" id="103762"/>
    <lineage>
        <taxon>Eukaryota</taxon>
        <taxon>Viridiplantae</taxon>
        <taxon>Streptophyta</taxon>
        <taxon>Embryophyta</taxon>
        <taxon>Tracheophyta</taxon>
        <taxon>Spermatophyta</taxon>
        <taxon>Magnoliopsida</taxon>
        <taxon>Liliopsida</taxon>
        <taxon>Poales</taxon>
        <taxon>Poaceae</taxon>
        <taxon>BOP clade</taxon>
        <taxon>Oryzoideae</taxon>
        <taxon>Oryzeae</taxon>
        <taxon>Zizaniinae</taxon>
        <taxon>Zizania</taxon>
    </lineage>
</organism>
<keyword evidence="1" id="KW-0175">Coiled coil</keyword>
<dbReference type="OrthoDB" id="440455at2759"/>
<reference evidence="2" key="1">
    <citation type="journal article" date="2021" name="bioRxiv">
        <title>Whole Genome Assembly and Annotation of Northern Wild Rice, Zizania palustris L., Supports a Whole Genome Duplication in the Zizania Genus.</title>
        <authorList>
            <person name="Haas M."/>
            <person name="Kono T."/>
            <person name="Macchietto M."/>
            <person name="Millas R."/>
            <person name="McGilp L."/>
            <person name="Shao M."/>
            <person name="Duquette J."/>
            <person name="Hirsch C.N."/>
            <person name="Kimball J."/>
        </authorList>
    </citation>
    <scope>NUCLEOTIDE SEQUENCE</scope>
    <source>
        <tissue evidence="2">Fresh leaf tissue</tissue>
    </source>
</reference>
<accession>A0A8J5SI59</accession>
<comment type="caution">
    <text evidence="2">The sequence shown here is derived from an EMBL/GenBank/DDBJ whole genome shotgun (WGS) entry which is preliminary data.</text>
</comment>
<protein>
    <submittedName>
        <fullName evidence="2">Uncharacterized protein</fullName>
    </submittedName>
</protein>
<evidence type="ECO:0000313" key="2">
    <source>
        <dbReference type="EMBL" id="KAG8075170.1"/>
    </source>
</evidence>
<sequence length="193" mass="21993">MSLDAAIRGFKDILASAGSTEPDFANIAASGDRPNDVVSPKDVYDVSEMNIPSNGYEWAELVVREMSNVVDVADAKNRVFRILELFERCSAQCSSPAETRKMCEEHKILKHMLGGLLKQNIILKRAFRIQHNRLNDYDRQMSQERSQLKQITDKYEEQIKALESKNYILSFHLAQAKQHDDRVSGNGNPDIFF</sequence>
<keyword evidence="3" id="KW-1185">Reference proteome</keyword>
<dbReference type="EMBL" id="JAAALK010000283">
    <property type="protein sequence ID" value="KAG8075170.1"/>
    <property type="molecule type" value="Genomic_DNA"/>
</dbReference>
<evidence type="ECO:0000313" key="3">
    <source>
        <dbReference type="Proteomes" id="UP000729402"/>
    </source>
</evidence>
<dbReference type="AlphaFoldDB" id="A0A8J5SI59"/>
<feature type="coiled-coil region" evidence="1">
    <location>
        <begin position="134"/>
        <end position="165"/>
    </location>
</feature>
<dbReference type="PANTHER" id="PTHR31245">
    <property type="entry name" value="UBIQUITIN SYSTEM COMPONENT CUE PROTEIN"/>
    <property type="match status" value="1"/>
</dbReference>
<gene>
    <name evidence="2" type="ORF">GUJ93_ZPchr0006g42804</name>
</gene>
<proteinExistence type="predicted"/>
<name>A0A8J5SI59_ZIZPA</name>
<reference evidence="2" key="2">
    <citation type="submission" date="2021-02" db="EMBL/GenBank/DDBJ databases">
        <authorList>
            <person name="Kimball J.A."/>
            <person name="Haas M.W."/>
            <person name="Macchietto M."/>
            <person name="Kono T."/>
            <person name="Duquette J."/>
            <person name="Shao M."/>
        </authorList>
    </citation>
    <scope>NUCLEOTIDE SEQUENCE</scope>
    <source>
        <tissue evidence="2">Fresh leaf tissue</tissue>
    </source>
</reference>